<dbReference type="EMBL" id="FOQA01000001">
    <property type="protein sequence ID" value="SFH54504.1"/>
    <property type="molecule type" value="Genomic_DNA"/>
</dbReference>
<evidence type="ECO:0000256" key="4">
    <source>
        <dbReference type="ARBA" id="ARBA00010584"/>
    </source>
</evidence>
<dbReference type="EC" id="1.2.1.11" evidence="6 15"/>
<comment type="pathway">
    <text evidence="1 15">Amino-acid biosynthesis; L-methionine biosynthesis via de novo pathway; L-homoserine from L-aspartate: step 2/3.</text>
</comment>
<dbReference type="RefSeq" id="WP_330390924.1">
    <property type="nucleotide sequence ID" value="NZ_FOQA01000001.1"/>
</dbReference>
<feature type="binding site" evidence="15">
    <location>
        <position position="342"/>
    </location>
    <ligand>
        <name>NADP(+)</name>
        <dbReference type="ChEBI" id="CHEBI:58349"/>
    </ligand>
</feature>
<dbReference type="UniPathway" id="UPA00050">
    <property type="reaction ID" value="UER00463"/>
</dbReference>
<dbReference type="STRING" id="69895.SAMN05192551_101450"/>
<dbReference type="AlphaFoldDB" id="A0A1I3AWU6"/>
<comment type="similarity">
    <text evidence="4 15">Belongs to the aspartate-semialdehyde dehydrogenase family.</text>
</comment>
<dbReference type="GO" id="GO:0009097">
    <property type="term" value="P:isoleucine biosynthetic process"/>
    <property type="evidence" value="ECO:0007669"/>
    <property type="project" value="UniProtKB-UniRule"/>
</dbReference>
<dbReference type="GO" id="GO:0046983">
    <property type="term" value="F:protein dimerization activity"/>
    <property type="evidence" value="ECO:0007669"/>
    <property type="project" value="InterPro"/>
</dbReference>
<dbReference type="GO" id="GO:0009088">
    <property type="term" value="P:threonine biosynthetic process"/>
    <property type="evidence" value="ECO:0007669"/>
    <property type="project" value="UniProtKB-UniRule"/>
</dbReference>
<evidence type="ECO:0000256" key="13">
    <source>
        <dbReference type="ARBA" id="ARBA00023167"/>
    </source>
</evidence>
<evidence type="ECO:0000256" key="5">
    <source>
        <dbReference type="ARBA" id="ARBA00011738"/>
    </source>
</evidence>
<evidence type="ECO:0000256" key="10">
    <source>
        <dbReference type="ARBA" id="ARBA00022915"/>
    </source>
</evidence>
<feature type="domain" description="Semialdehyde dehydrogenase NAD-binding" evidence="17">
    <location>
        <begin position="35"/>
        <end position="151"/>
    </location>
</feature>
<evidence type="ECO:0000256" key="1">
    <source>
        <dbReference type="ARBA" id="ARBA00005021"/>
    </source>
</evidence>
<feature type="binding site" evidence="15">
    <location>
        <position position="187"/>
    </location>
    <ligand>
        <name>substrate</name>
    </ligand>
</feature>
<evidence type="ECO:0000256" key="12">
    <source>
        <dbReference type="ARBA" id="ARBA00023154"/>
    </source>
</evidence>
<dbReference type="GO" id="GO:0071266">
    <property type="term" value="P:'de novo' L-methionine biosynthetic process"/>
    <property type="evidence" value="ECO:0007669"/>
    <property type="project" value="UniProtKB-UniRule"/>
</dbReference>
<keyword evidence="13 15" id="KW-0486">Methionine biosynthesis</keyword>
<reference evidence="19" key="1">
    <citation type="submission" date="2016-10" db="EMBL/GenBank/DDBJ databases">
        <authorList>
            <person name="Varghese N."/>
            <person name="Submissions S."/>
        </authorList>
    </citation>
    <scope>NUCLEOTIDE SEQUENCE [LARGE SCALE GENOMIC DNA]</scope>
    <source>
        <strain evidence="19">Z-7934</strain>
    </source>
</reference>
<dbReference type="UniPathway" id="UPA00051">
    <property type="reaction ID" value="UER00464"/>
</dbReference>
<evidence type="ECO:0000256" key="9">
    <source>
        <dbReference type="ARBA" id="ARBA00022857"/>
    </source>
</evidence>
<accession>A0A1I3AWU6</accession>
<proteinExistence type="inferred from homology"/>
<comment type="subunit">
    <text evidence="5 15">Homodimer.</text>
</comment>
<dbReference type="SUPFAM" id="SSF51735">
    <property type="entry name" value="NAD(P)-binding Rossmann-fold domains"/>
    <property type="match status" value="1"/>
</dbReference>
<dbReference type="SMART" id="SM00859">
    <property type="entry name" value="Semialdhyde_dh"/>
    <property type="match status" value="1"/>
</dbReference>
<dbReference type="SUPFAM" id="SSF55347">
    <property type="entry name" value="Glyceraldehyde-3-phosphate dehydrogenase-like, C-terminal domain"/>
    <property type="match status" value="1"/>
</dbReference>
<keyword evidence="10 15" id="KW-0220">Diaminopimelate biosynthesis</keyword>
<comment type="catalytic activity">
    <reaction evidence="14 15">
        <text>L-aspartate 4-semialdehyde + phosphate + NADP(+) = 4-phospho-L-aspartate + NADPH + H(+)</text>
        <dbReference type="Rhea" id="RHEA:24284"/>
        <dbReference type="ChEBI" id="CHEBI:15378"/>
        <dbReference type="ChEBI" id="CHEBI:43474"/>
        <dbReference type="ChEBI" id="CHEBI:57535"/>
        <dbReference type="ChEBI" id="CHEBI:57783"/>
        <dbReference type="ChEBI" id="CHEBI:58349"/>
        <dbReference type="ChEBI" id="CHEBI:537519"/>
        <dbReference type="EC" id="1.2.1.11"/>
    </reaction>
</comment>
<evidence type="ECO:0000256" key="11">
    <source>
        <dbReference type="ARBA" id="ARBA00023002"/>
    </source>
</evidence>
<keyword evidence="19" id="KW-1185">Reference proteome</keyword>
<keyword evidence="8 15" id="KW-0791">Threonine biosynthesis</keyword>
<evidence type="ECO:0000256" key="8">
    <source>
        <dbReference type="ARBA" id="ARBA00022697"/>
    </source>
</evidence>
<dbReference type="GO" id="GO:0009089">
    <property type="term" value="P:lysine biosynthetic process via diaminopimelate"/>
    <property type="evidence" value="ECO:0007669"/>
    <property type="project" value="UniProtKB-UniRule"/>
</dbReference>
<evidence type="ECO:0000313" key="18">
    <source>
        <dbReference type="EMBL" id="SFH54504.1"/>
    </source>
</evidence>
<dbReference type="InterPro" id="IPR012080">
    <property type="entry name" value="Asp_semialdehyde_DH"/>
</dbReference>
<evidence type="ECO:0000313" key="19">
    <source>
        <dbReference type="Proteomes" id="UP000199287"/>
    </source>
</evidence>
<comment type="pathway">
    <text evidence="3 15">Amino-acid biosynthesis; L-threonine biosynthesis; L-threonine from L-aspartate: step 2/5.</text>
</comment>
<dbReference type="Gene3D" id="3.40.50.720">
    <property type="entry name" value="NAD(P)-binding Rossmann-like Domain"/>
    <property type="match status" value="1"/>
</dbReference>
<dbReference type="GO" id="GO:0050661">
    <property type="term" value="F:NADP binding"/>
    <property type="evidence" value="ECO:0007669"/>
    <property type="project" value="UniProtKB-UniRule"/>
</dbReference>
<dbReference type="NCBIfam" id="NF011456">
    <property type="entry name" value="PRK14874.1"/>
    <property type="match status" value="1"/>
</dbReference>
<dbReference type="InterPro" id="IPR036291">
    <property type="entry name" value="NAD(P)-bd_dom_sf"/>
</dbReference>
<evidence type="ECO:0000256" key="16">
    <source>
        <dbReference type="PIRSR" id="PIRSR000148-1"/>
    </source>
</evidence>
<comment type="function">
    <text evidence="15">Catalyzes the NADPH-dependent formation of L-aspartate-semialdehyde (L-ASA) by the reductive dephosphorylation of L-aspartyl-4-phosphate.</text>
</comment>
<comment type="caution">
    <text evidence="15">Lacks conserved residue(s) required for the propagation of feature annotation.</text>
</comment>
<keyword evidence="7 15" id="KW-0028">Amino-acid biosynthesis</keyword>
<keyword evidence="11 15" id="KW-0560">Oxidoreductase</keyword>
<organism evidence="18 19">
    <name type="scientific">Tindallia magadiensis</name>
    <dbReference type="NCBI Taxonomy" id="69895"/>
    <lineage>
        <taxon>Bacteria</taxon>
        <taxon>Bacillati</taxon>
        <taxon>Bacillota</taxon>
        <taxon>Clostridia</taxon>
        <taxon>Peptostreptococcales</taxon>
        <taxon>Tindalliaceae</taxon>
        <taxon>Tindallia</taxon>
    </lineage>
</organism>
<dbReference type="InterPro" id="IPR005986">
    <property type="entry name" value="Asp_semialdehyde_DH_beta"/>
</dbReference>
<dbReference type="UniPathway" id="UPA00034">
    <property type="reaction ID" value="UER00016"/>
</dbReference>
<dbReference type="InterPro" id="IPR000534">
    <property type="entry name" value="Semialdehyde_DH_NAD-bd"/>
</dbReference>
<evidence type="ECO:0000259" key="17">
    <source>
        <dbReference type="SMART" id="SM00859"/>
    </source>
</evidence>
<dbReference type="Gene3D" id="3.30.360.10">
    <property type="entry name" value="Dihydrodipicolinate Reductase, domain 2"/>
    <property type="match status" value="1"/>
</dbReference>
<evidence type="ECO:0000256" key="2">
    <source>
        <dbReference type="ARBA" id="ARBA00005076"/>
    </source>
</evidence>
<dbReference type="PANTHER" id="PTHR46278">
    <property type="entry name" value="DEHYDROGENASE, PUTATIVE-RELATED"/>
    <property type="match status" value="1"/>
</dbReference>
<dbReference type="GO" id="GO:0019877">
    <property type="term" value="P:diaminopimelate biosynthetic process"/>
    <property type="evidence" value="ECO:0007669"/>
    <property type="project" value="UniProtKB-UniRule"/>
</dbReference>
<comment type="pathway">
    <text evidence="2 15">Amino-acid biosynthesis; L-lysine biosynthesis via DAP pathway; (S)-tetrahydrodipicolinate from L-aspartate: step 2/4.</text>
</comment>
<dbReference type="Pfam" id="PF01118">
    <property type="entry name" value="Semialdhyde_dh"/>
    <property type="match status" value="1"/>
</dbReference>
<dbReference type="NCBIfam" id="TIGR01296">
    <property type="entry name" value="asd_B"/>
    <property type="match status" value="1"/>
</dbReference>
<dbReference type="CDD" id="cd18131">
    <property type="entry name" value="ASADH_C_bac_euk_like"/>
    <property type="match status" value="1"/>
</dbReference>
<feature type="binding site" evidence="15">
    <location>
        <position position="131"/>
    </location>
    <ligand>
        <name>phosphate</name>
        <dbReference type="ChEBI" id="CHEBI:43474"/>
    </ligand>
</feature>
<dbReference type="PIRSF" id="PIRSF000148">
    <property type="entry name" value="ASA_dh"/>
    <property type="match status" value="1"/>
</dbReference>
<feature type="binding site" evidence="15">
    <location>
        <position position="262"/>
    </location>
    <ligand>
        <name>substrate</name>
    </ligand>
</feature>
<dbReference type="GO" id="GO:0004073">
    <property type="term" value="F:aspartate-semialdehyde dehydrogenase activity"/>
    <property type="evidence" value="ECO:0007669"/>
    <property type="project" value="UniProtKB-UniRule"/>
</dbReference>
<dbReference type="Proteomes" id="UP000199287">
    <property type="component" value="Unassembled WGS sequence"/>
</dbReference>
<keyword evidence="12 15" id="KW-0457">Lysine biosynthesis</keyword>
<dbReference type="Pfam" id="PF02774">
    <property type="entry name" value="Semialdhyde_dhC"/>
    <property type="match status" value="1"/>
</dbReference>
<dbReference type="CDD" id="cd02316">
    <property type="entry name" value="VcASADH2_like_N"/>
    <property type="match status" value="1"/>
</dbReference>
<feature type="active site" description="Proton acceptor" evidence="15 16">
    <location>
        <position position="269"/>
    </location>
</feature>
<evidence type="ECO:0000256" key="3">
    <source>
        <dbReference type="ARBA" id="ARBA00005097"/>
    </source>
</evidence>
<evidence type="ECO:0000256" key="7">
    <source>
        <dbReference type="ARBA" id="ARBA00022605"/>
    </source>
</evidence>
<feature type="binding site" evidence="15">
    <location>
        <begin position="42"/>
        <end position="45"/>
    </location>
    <ligand>
        <name>NADP(+)</name>
        <dbReference type="ChEBI" id="CHEBI:58349"/>
    </ligand>
</feature>
<gene>
    <name evidence="15" type="primary">asd</name>
    <name evidence="18" type="ORF">SAMN05192551_101450</name>
</gene>
<name>A0A1I3AWU6_9FIRM</name>
<evidence type="ECO:0000256" key="14">
    <source>
        <dbReference type="ARBA" id="ARBA00047891"/>
    </source>
</evidence>
<feature type="binding site" evidence="15">
    <location>
        <begin position="190"/>
        <end position="191"/>
    </location>
    <ligand>
        <name>NADP(+)</name>
        <dbReference type="ChEBI" id="CHEBI:58349"/>
    </ligand>
</feature>
<evidence type="ECO:0000256" key="6">
    <source>
        <dbReference type="ARBA" id="ARBA00013120"/>
    </source>
</evidence>
<feature type="active site" description="Acyl-thioester intermediate" evidence="15 16">
    <location>
        <position position="160"/>
    </location>
</feature>
<sequence length="363" mass="40205">MCCLFSGMISPGFVSGSFFINGVDKKREACEIGLNIGIVGATGAVGRKVLEVLSERNLNVDKVRCFASSRTAGEQLEWKDKTITVELLTENKMKEEYDYLLFSAGGDISKEYAPIAKEAGNIVIDNSSYWRMHEEIPLVVPEVNGHILRGYKGIIANPNCSTIQMVMALAPLHRVYQMKRIVVSTYQAVSGSGNKAILELEKQNDDPKYPPSVYPKPIAANCLPHIDVFYENGFTKEELKMVNETQKIFNDETIQVNATAVRVPVFNGHSESVTVTFNSTPRLLEVRELLGSGSGITLLDDPGQLKYPTPLEIQGSDSTFVGRIRKDLFDPCTLSMWIVADNLRKGAATNAVQIIEKMEEMKN</sequence>
<keyword evidence="9 15" id="KW-0521">NADP</keyword>
<evidence type="ECO:0000256" key="15">
    <source>
        <dbReference type="HAMAP-Rule" id="MF_02121"/>
    </source>
</evidence>
<dbReference type="PANTHER" id="PTHR46278:SF2">
    <property type="entry name" value="ASPARTATE-SEMIALDEHYDE DEHYDROGENASE"/>
    <property type="match status" value="1"/>
</dbReference>
<dbReference type="HAMAP" id="MF_02121">
    <property type="entry name" value="ASADH"/>
    <property type="match status" value="1"/>
</dbReference>
<protein>
    <recommendedName>
        <fullName evidence="6 15">Aspartate-semialdehyde dehydrogenase</fullName>
        <shortName evidence="15">ASA dehydrogenase</shortName>
        <shortName evidence="15">ASADH</shortName>
        <ecNumber evidence="6 15">1.2.1.11</ecNumber>
    </recommendedName>
    <alternativeName>
        <fullName evidence="15">Aspartate-beta-semialdehyde dehydrogenase</fullName>
    </alternativeName>
</protein>
<dbReference type="GO" id="GO:0051287">
    <property type="term" value="F:NAD binding"/>
    <property type="evidence" value="ECO:0007669"/>
    <property type="project" value="InterPro"/>
</dbReference>
<dbReference type="InterPro" id="IPR012280">
    <property type="entry name" value="Semialdhyde_DH_dimer_dom"/>
</dbReference>